<protein>
    <submittedName>
        <fullName evidence="1">Uncharacterized protein</fullName>
    </submittedName>
</protein>
<dbReference type="AlphaFoldDB" id="A0A1R3K1A7"/>
<comment type="caution">
    <text evidence="1">The sequence shown here is derived from an EMBL/GenBank/DDBJ whole genome shotgun (WGS) entry which is preliminary data.</text>
</comment>
<evidence type="ECO:0000313" key="1">
    <source>
        <dbReference type="EMBL" id="OMP00864.1"/>
    </source>
</evidence>
<evidence type="ECO:0000313" key="2">
    <source>
        <dbReference type="Proteomes" id="UP000187203"/>
    </source>
</evidence>
<reference evidence="2" key="1">
    <citation type="submission" date="2013-09" db="EMBL/GenBank/DDBJ databases">
        <title>Corchorus olitorius genome sequencing.</title>
        <authorList>
            <person name="Alam M."/>
            <person name="Haque M.S."/>
            <person name="Islam M.S."/>
            <person name="Emdad E.M."/>
            <person name="Islam M.M."/>
            <person name="Ahmed B."/>
            <person name="Halim A."/>
            <person name="Hossen Q.M.M."/>
            <person name="Hossain M.Z."/>
            <person name="Ahmed R."/>
            <person name="Khan M.M."/>
            <person name="Islam R."/>
            <person name="Rashid M.M."/>
            <person name="Khan S.A."/>
            <person name="Rahman M.S."/>
            <person name="Alam M."/>
            <person name="Yahiya A.S."/>
            <person name="Khan M.S."/>
            <person name="Azam M.S."/>
            <person name="Haque T."/>
            <person name="Lashkar M.Z.H."/>
            <person name="Akhand A.I."/>
            <person name="Morshed G."/>
            <person name="Roy S."/>
            <person name="Uddin K.S."/>
            <person name="Rabeya T."/>
            <person name="Hossain A.S."/>
            <person name="Chowdhury A."/>
            <person name="Snigdha A.R."/>
            <person name="Mortoza M.S."/>
            <person name="Matin S.A."/>
            <person name="Hoque S.M.E."/>
            <person name="Islam M.K."/>
            <person name="Roy D.K."/>
            <person name="Haider R."/>
            <person name="Moosa M.M."/>
            <person name="Elias S.M."/>
            <person name="Hasan A.M."/>
            <person name="Jahan S."/>
            <person name="Shafiuddin M."/>
            <person name="Mahmood N."/>
            <person name="Shommy N.S."/>
        </authorList>
    </citation>
    <scope>NUCLEOTIDE SEQUENCE [LARGE SCALE GENOMIC DNA]</scope>
    <source>
        <strain evidence="2">cv. O-4</strain>
    </source>
</reference>
<dbReference type="Proteomes" id="UP000187203">
    <property type="component" value="Unassembled WGS sequence"/>
</dbReference>
<dbReference type="EMBL" id="AWUE01014899">
    <property type="protein sequence ID" value="OMP00864.1"/>
    <property type="molecule type" value="Genomic_DNA"/>
</dbReference>
<keyword evidence="2" id="KW-1185">Reference proteome</keyword>
<name>A0A1R3K1A7_9ROSI</name>
<gene>
    <name evidence="1" type="ORF">COLO4_12306</name>
</gene>
<sequence length="46" mass="4949">MSLPSSALNCLSLDQSHFALLAESACIQSCIFLVEMPHLVMPLICA</sequence>
<proteinExistence type="predicted"/>
<organism evidence="1 2">
    <name type="scientific">Corchorus olitorius</name>
    <dbReference type="NCBI Taxonomy" id="93759"/>
    <lineage>
        <taxon>Eukaryota</taxon>
        <taxon>Viridiplantae</taxon>
        <taxon>Streptophyta</taxon>
        <taxon>Embryophyta</taxon>
        <taxon>Tracheophyta</taxon>
        <taxon>Spermatophyta</taxon>
        <taxon>Magnoliopsida</taxon>
        <taxon>eudicotyledons</taxon>
        <taxon>Gunneridae</taxon>
        <taxon>Pentapetalae</taxon>
        <taxon>rosids</taxon>
        <taxon>malvids</taxon>
        <taxon>Malvales</taxon>
        <taxon>Malvaceae</taxon>
        <taxon>Grewioideae</taxon>
        <taxon>Apeibeae</taxon>
        <taxon>Corchorus</taxon>
    </lineage>
</organism>
<accession>A0A1R3K1A7</accession>